<evidence type="ECO:0000259" key="2">
    <source>
        <dbReference type="Pfam" id="PF18962"/>
    </source>
</evidence>
<dbReference type="Proteomes" id="UP000461730">
    <property type="component" value="Unassembled WGS sequence"/>
</dbReference>
<sequence>MKGSLLILFCFLLLSTTTSAQQPVYIPADGKVWSFGNVAVFGDITNEGLLGSNPATLLYFLGKQWTNTYTAILSDESASGTDGTGGIFRFAGTSGQQIIAGGYNVASKTGPSFPNIEISNGNGVVLADLNDLKVRNNLNLANGHVFLNGWNLMVGHNTPGTITGYSDKRYIVTGADIAGGFLYRSKLTSAAGQVIFPVGTSATNYAPAGVVYEGTAEDFKVRVFDRVLQYAVSGDMLYDSVVYKTWNIGQETNSTGLTALTLQHLNADEGPEYSVNRANSYISRFSYGAWEVRKSVNDNMQTGTITTQPMQEAATMHSRGFAGLGTDAYFIKMTTGTASYLPVDIVYFNAYRVSYALVDLLWTTTRETNNSVFEIERMLDNETEFKKVGTVDTKAPGGYSTSKLDYYFQDINDYDGWSYYRIRAVSTTGRYVYSDVREVGPLVQAKVFPNPNQGQFKVKVRGIRTPLIVQVFDTWGQQVRKLEMTGETEVQIKDMPKGTYVLVLTHKESKKQAYVTKVVVIE</sequence>
<feature type="domain" description="Secretion system C-terminal sorting" evidence="2">
    <location>
        <begin position="447"/>
        <end position="511"/>
    </location>
</feature>
<dbReference type="EMBL" id="WRXN01000014">
    <property type="protein sequence ID" value="MVT11479.1"/>
    <property type="molecule type" value="Genomic_DNA"/>
</dbReference>
<dbReference type="Pfam" id="PF18962">
    <property type="entry name" value="Por_Secre_tail"/>
    <property type="match status" value="1"/>
</dbReference>
<feature type="chain" id="PRO_5029836463" evidence="1">
    <location>
        <begin position="21"/>
        <end position="522"/>
    </location>
</feature>
<proteinExistence type="predicted"/>
<reference evidence="3 4" key="1">
    <citation type="submission" date="2019-12" db="EMBL/GenBank/DDBJ databases">
        <title>Chitinophaga sp. strain ysch24 (GDMCC 1.1355), whole genome shotgun sequence.</title>
        <authorList>
            <person name="Zhang X."/>
        </authorList>
    </citation>
    <scope>NUCLEOTIDE SEQUENCE [LARGE SCALE GENOMIC DNA]</scope>
    <source>
        <strain evidence="4">ysch24</strain>
    </source>
</reference>
<dbReference type="RefSeq" id="WP_157308905.1">
    <property type="nucleotide sequence ID" value="NZ_WRXN01000014.1"/>
</dbReference>
<evidence type="ECO:0000313" key="4">
    <source>
        <dbReference type="Proteomes" id="UP000461730"/>
    </source>
</evidence>
<dbReference type="NCBIfam" id="TIGR04183">
    <property type="entry name" value="Por_Secre_tail"/>
    <property type="match status" value="1"/>
</dbReference>
<keyword evidence="4" id="KW-1185">Reference proteome</keyword>
<gene>
    <name evidence="3" type="ORF">GO493_24655</name>
</gene>
<organism evidence="3 4">
    <name type="scientific">Chitinophaga tropicalis</name>
    <dbReference type="NCBI Taxonomy" id="2683588"/>
    <lineage>
        <taxon>Bacteria</taxon>
        <taxon>Pseudomonadati</taxon>
        <taxon>Bacteroidota</taxon>
        <taxon>Chitinophagia</taxon>
        <taxon>Chitinophagales</taxon>
        <taxon>Chitinophagaceae</taxon>
        <taxon>Chitinophaga</taxon>
    </lineage>
</organism>
<name>A0A7K1UAS2_9BACT</name>
<dbReference type="AlphaFoldDB" id="A0A7K1UAS2"/>
<dbReference type="InterPro" id="IPR026444">
    <property type="entry name" value="Secre_tail"/>
</dbReference>
<protein>
    <submittedName>
        <fullName evidence="3">T9SS type A sorting domain-containing protein</fullName>
    </submittedName>
</protein>
<comment type="caution">
    <text evidence="3">The sequence shown here is derived from an EMBL/GenBank/DDBJ whole genome shotgun (WGS) entry which is preliminary data.</text>
</comment>
<feature type="signal peptide" evidence="1">
    <location>
        <begin position="1"/>
        <end position="20"/>
    </location>
</feature>
<evidence type="ECO:0000313" key="3">
    <source>
        <dbReference type="EMBL" id="MVT11479.1"/>
    </source>
</evidence>
<keyword evidence="1" id="KW-0732">Signal</keyword>
<accession>A0A7K1UAS2</accession>
<evidence type="ECO:0000256" key="1">
    <source>
        <dbReference type="SAM" id="SignalP"/>
    </source>
</evidence>